<dbReference type="Proteomes" id="UP000050920">
    <property type="component" value="Unassembled WGS sequence"/>
</dbReference>
<comment type="caution">
    <text evidence="4">The sequence shown here is derived from an EMBL/GenBank/DDBJ whole genome shotgun (WGS) entry which is preliminary data.</text>
</comment>
<dbReference type="InterPro" id="IPR000182">
    <property type="entry name" value="GNAT_dom"/>
</dbReference>
<sequence>MTPISYRYSTSADLPALLAIDQTIWNVTNSPGPSRVTTLADYQQANPVGSQLVAVRGTQVLGMISWNPQPPFESMRYTWNIGIGVALTAQHQGVGSGLMQALKLAAKQQGIHRIELRVLATNTTARQFYAQQGFEVEGVARDAFYLNGRFIDDYSLAYLI</sequence>
<dbReference type="PANTHER" id="PTHR43877">
    <property type="entry name" value="AMINOALKYLPHOSPHONATE N-ACETYLTRANSFERASE-RELATED-RELATED"/>
    <property type="match status" value="1"/>
</dbReference>
<dbReference type="AlphaFoldDB" id="A0A0R2NSZ7"/>
<name>A0A0R2NSZ7_9LACO</name>
<proteinExistence type="predicted"/>
<dbReference type="InterPro" id="IPR050832">
    <property type="entry name" value="Bact_Acetyltransf"/>
</dbReference>
<evidence type="ECO:0000313" key="4">
    <source>
        <dbReference type="EMBL" id="KRO28799.1"/>
    </source>
</evidence>
<evidence type="ECO:0000256" key="1">
    <source>
        <dbReference type="ARBA" id="ARBA00022679"/>
    </source>
</evidence>
<dbReference type="SUPFAM" id="SSF55729">
    <property type="entry name" value="Acyl-CoA N-acyltransferases (Nat)"/>
    <property type="match status" value="1"/>
</dbReference>
<dbReference type="RefSeq" id="WP_024625885.1">
    <property type="nucleotide sequence ID" value="NZ_AYGX02000032.1"/>
</dbReference>
<reference evidence="4 5" key="1">
    <citation type="journal article" date="2015" name="Genome Announc.">
        <title>Expanding the biotechnology potential of lactobacilli through comparative genomics of 213 strains and associated genera.</title>
        <authorList>
            <person name="Sun Z."/>
            <person name="Harris H.M."/>
            <person name="McCann A."/>
            <person name="Guo C."/>
            <person name="Argimon S."/>
            <person name="Zhang W."/>
            <person name="Yang X."/>
            <person name="Jeffery I.B."/>
            <person name="Cooney J.C."/>
            <person name="Kagawa T.F."/>
            <person name="Liu W."/>
            <person name="Song Y."/>
            <person name="Salvetti E."/>
            <person name="Wrobel A."/>
            <person name="Rasinkangas P."/>
            <person name="Parkhill J."/>
            <person name="Rea M.C."/>
            <person name="O'Sullivan O."/>
            <person name="Ritari J."/>
            <person name="Douillard F.P."/>
            <person name="Paul Ross R."/>
            <person name="Yang R."/>
            <person name="Briner A.E."/>
            <person name="Felis G.E."/>
            <person name="de Vos W.M."/>
            <person name="Barrangou R."/>
            <person name="Klaenhammer T.R."/>
            <person name="Caufield P.W."/>
            <person name="Cui Y."/>
            <person name="Zhang H."/>
            <person name="O'Toole P.W."/>
        </authorList>
    </citation>
    <scope>NUCLEOTIDE SEQUENCE [LARGE SCALE GENOMIC DNA]</scope>
    <source>
        <strain evidence="4 5">DSM 21115</strain>
    </source>
</reference>
<organism evidence="4 5">
    <name type="scientific">Lactiplantibacillus fabifermentans DSM 21115</name>
    <dbReference type="NCBI Taxonomy" id="1413187"/>
    <lineage>
        <taxon>Bacteria</taxon>
        <taxon>Bacillati</taxon>
        <taxon>Bacillota</taxon>
        <taxon>Bacilli</taxon>
        <taxon>Lactobacillales</taxon>
        <taxon>Lactobacillaceae</taxon>
        <taxon>Lactiplantibacillus</taxon>
    </lineage>
</organism>
<dbReference type="Gene3D" id="3.40.630.30">
    <property type="match status" value="1"/>
</dbReference>
<gene>
    <name evidence="4" type="ORF">DY78_GL001980</name>
</gene>
<dbReference type="CDD" id="cd04301">
    <property type="entry name" value="NAT_SF"/>
    <property type="match status" value="1"/>
</dbReference>
<accession>A0A0R2NSZ7</accession>
<feature type="domain" description="N-acetyltransferase" evidence="3">
    <location>
        <begin position="4"/>
        <end position="160"/>
    </location>
</feature>
<evidence type="ECO:0000256" key="2">
    <source>
        <dbReference type="ARBA" id="ARBA00023315"/>
    </source>
</evidence>
<evidence type="ECO:0000259" key="3">
    <source>
        <dbReference type="PROSITE" id="PS51186"/>
    </source>
</evidence>
<dbReference type="Pfam" id="PF00583">
    <property type="entry name" value="Acetyltransf_1"/>
    <property type="match status" value="1"/>
</dbReference>
<protein>
    <recommendedName>
        <fullName evidence="3">N-acetyltransferase domain-containing protein</fullName>
    </recommendedName>
</protein>
<dbReference type="InterPro" id="IPR016181">
    <property type="entry name" value="Acyl_CoA_acyltransferase"/>
</dbReference>
<dbReference type="EMBL" id="AYGX02000032">
    <property type="protein sequence ID" value="KRO28799.1"/>
    <property type="molecule type" value="Genomic_DNA"/>
</dbReference>
<dbReference type="PANTHER" id="PTHR43877:SF2">
    <property type="entry name" value="AMINOALKYLPHOSPHONATE N-ACETYLTRANSFERASE-RELATED"/>
    <property type="match status" value="1"/>
</dbReference>
<keyword evidence="1" id="KW-0808">Transferase</keyword>
<evidence type="ECO:0000313" key="5">
    <source>
        <dbReference type="Proteomes" id="UP000050920"/>
    </source>
</evidence>
<keyword evidence="5" id="KW-1185">Reference proteome</keyword>
<dbReference type="PROSITE" id="PS51186">
    <property type="entry name" value="GNAT"/>
    <property type="match status" value="1"/>
</dbReference>
<keyword evidence="2" id="KW-0012">Acyltransferase</keyword>
<dbReference type="GO" id="GO:0016747">
    <property type="term" value="F:acyltransferase activity, transferring groups other than amino-acyl groups"/>
    <property type="evidence" value="ECO:0007669"/>
    <property type="project" value="InterPro"/>
</dbReference>